<keyword evidence="2" id="KW-1185">Reference proteome</keyword>
<organism evidence="1 2">
    <name type="scientific">Aquimarina algicola</name>
    <dbReference type="NCBI Taxonomy" id="2589995"/>
    <lineage>
        <taxon>Bacteria</taxon>
        <taxon>Pseudomonadati</taxon>
        <taxon>Bacteroidota</taxon>
        <taxon>Flavobacteriia</taxon>
        <taxon>Flavobacteriales</taxon>
        <taxon>Flavobacteriaceae</taxon>
        <taxon>Aquimarina</taxon>
    </lineage>
</organism>
<dbReference type="Proteomes" id="UP000315540">
    <property type="component" value="Unassembled WGS sequence"/>
</dbReference>
<comment type="caution">
    <text evidence="1">The sequence shown here is derived from an EMBL/GenBank/DDBJ whole genome shotgun (WGS) entry which is preliminary data.</text>
</comment>
<reference evidence="1 2" key="1">
    <citation type="submission" date="2019-06" db="EMBL/GenBank/DDBJ databases">
        <authorList>
            <person name="Meng X."/>
        </authorList>
    </citation>
    <scope>NUCLEOTIDE SEQUENCE [LARGE SCALE GENOMIC DNA]</scope>
    <source>
        <strain evidence="1 2">M625</strain>
    </source>
</reference>
<evidence type="ECO:0000313" key="1">
    <source>
        <dbReference type="EMBL" id="TPN84406.1"/>
    </source>
</evidence>
<proteinExistence type="predicted"/>
<dbReference type="AlphaFoldDB" id="A0A504J0P3"/>
<sequence>MRSIEIALISSVLLVSNTLIAQQDHVQQLVDFFLPMKPQGLLIFEGIWGNNNVLPRDIKNGLEDSTIKQWCYWDGKIVKDDKGKYHIYASKWDQKYSHRDGWHKGSKGTHAVADNIMGPYKDKGLLWPDWQEGKGHNVIGLRMHDGRYAVVTSELTPGEVFVSDHSNGPFKLLGQIKVEDPHGFGMGLARYQNPEKSHYGNMSNVKVMLRPDGRYMIIARSTAPMISENGILGPYKIMGDRIYKKYPELPQTKNEDPTIWYSGGLYHIVYNHWPSKTSYHFSSEDGIHDWKYRGIAFKKDEFKIFKYTDGTINDWQFIERPTAYVENGHVTHFIFSVIDVKKGQDRGSDNHASKIVVVPFDGVAFDKYMKGIIENEE</sequence>
<dbReference type="EMBL" id="VFWZ01000005">
    <property type="protein sequence ID" value="TPN84406.1"/>
    <property type="molecule type" value="Genomic_DNA"/>
</dbReference>
<evidence type="ECO:0000313" key="2">
    <source>
        <dbReference type="Proteomes" id="UP000315540"/>
    </source>
</evidence>
<dbReference type="Gene3D" id="2.115.10.20">
    <property type="entry name" value="Glycosyl hydrolase domain, family 43"/>
    <property type="match status" value="1"/>
</dbReference>
<name>A0A504J0P3_9FLAO</name>
<dbReference type="OrthoDB" id="9794572at2"/>
<protein>
    <recommendedName>
        <fullName evidence="3">Glycosyl hydrolase family 43</fullName>
    </recommendedName>
</protein>
<dbReference type="RefSeq" id="WP_140594742.1">
    <property type="nucleotide sequence ID" value="NZ_VFWZ01000005.1"/>
</dbReference>
<accession>A0A504J0P3</accession>
<evidence type="ECO:0008006" key="3">
    <source>
        <dbReference type="Google" id="ProtNLM"/>
    </source>
</evidence>
<dbReference type="InterPro" id="IPR023296">
    <property type="entry name" value="Glyco_hydro_beta-prop_sf"/>
</dbReference>
<dbReference type="SUPFAM" id="SSF75005">
    <property type="entry name" value="Arabinanase/levansucrase/invertase"/>
    <property type="match status" value="2"/>
</dbReference>
<gene>
    <name evidence="1" type="ORF">FHK87_15840</name>
</gene>